<evidence type="ECO:0000313" key="1">
    <source>
        <dbReference type="EMBL" id="MDR6782388.1"/>
    </source>
</evidence>
<dbReference type="EMBL" id="JAVDTF010000001">
    <property type="protein sequence ID" value="MDR6782388.1"/>
    <property type="molecule type" value="Genomic_DNA"/>
</dbReference>
<keyword evidence="2" id="KW-1185">Reference proteome</keyword>
<name>A0ACC6KTD7_9SPHI</name>
<dbReference type="Proteomes" id="UP001246858">
    <property type="component" value="Unassembled WGS sequence"/>
</dbReference>
<proteinExistence type="predicted"/>
<sequence length="177" mass="20431">MENSFGSRTVWNRRWLVVYTRPRWEKKVDGLLKSQGIRSYCPLKTVINQWSDRKKTVEIPLFSGYVFVWVSEREEYRVRQTLGVLNFIYYMARPAVIRDSVIEKIECFLKTSTDCEIVDAKEISPGDRVRIKSGVFFNQEGTVIKARGKSVLMVFDHLNCALISSIAISNIALQTAI</sequence>
<accession>A0ACC6KTD7</accession>
<protein>
    <submittedName>
        <fullName evidence="1">Transcription antitermination factor NusG</fullName>
    </submittedName>
</protein>
<gene>
    <name evidence="1" type="ORF">J2X78_000940</name>
</gene>
<reference evidence="1" key="1">
    <citation type="submission" date="2023-07" db="EMBL/GenBank/DDBJ databases">
        <title>Sorghum-associated microbial communities from plants grown in Nebraska, USA.</title>
        <authorList>
            <person name="Schachtman D."/>
        </authorList>
    </citation>
    <scope>NUCLEOTIDE SEQUENCE</scope>
    <source>
        <strain evidence="1">2697</strain>
    </source>
</reference>
<comment type="caution">
    <text evidence="1">The sequence shown here is derived from an EMBL/GenBank/DDBJ whole genome shotgun (WGS) entry which is preliminary data.</text>
</comment>
<evidence type="ECO:0000313" key="2">
    <source>
        <dbReference type="Proteomes" id="UP001246858"/>
    </source>
</evidence>
<organism evidence="1 2">
    <name type="scientific">Pedobacter africanus</name>
    <dbReference type="NCBI Taxonomy" id="151894"/>
    <lineage>
        <taxon>Bacteria</taxon>
        <taxon>Pseudomonadati</taxon>
        <taxon>Bacteroidota</taxon>
        <taxon>Sphingobacteriia</taxon>
        <taxon>Sphingobacteriales</taxon>
        <taxon>Sphingobacteriaceae</taxon>
        <taxon>Pedobacter</taxon>
    </lineage>
</organism>